<gene>
    <name evidence="1" type="ORF">GWI33_018404</name>
</gene>
<keyword evidence="2" id="KW-1185">Reference proteome</keyword>
<reference evidence="1" key="1">
    <citation type="submission" date="2020-08" db="EMBL/GenBank/DDBJ databases">
        <title>Genome sequencing and assembly of the red palm weevil Rhynchophorus ferrugineus.</title>
        <authorList>
            <person name="Dias G.B."/>
            <person name="Bergman C.M."/>
            <person name="Manee M."/>
        </authorList>
    </citation>
    <scope>NUCLEOTIDE SEQUENCE</scope>
    <source>
        <strain evidence="1">AA-2017</strain>
        <tissue evidence="1">Whole larva</tissue>
    </source>
</reference>
<organism evidence="1 2">
    <name type="scientific">Rhynchophorus ferrugineus</name>
    <name type="common">Red palm weevil</name>
    <name type="synonym">Curculio ferrugineus</name>
    <dbReference type="NCBI Taxonomy" id="354439"/>
    <lineage>
        <taxon>Eukaryota</taxon>
        <taxon>Metazoa</taxon>
        <taxon>Ecdysozoa</taxon>
        <taxon>Arthropoda</taxon>
        <taxon>Hexapoda</taxon>
        <taxon>Insecta</taxon>
        <taxon>Pterygota</taxon>
        <taxon>Neoptera</taxon>
        <taxon>Endopterygota</taxon>
        <taxon>Coleoptera</taxon>
        <taxon>Polyphaga</taxon>
        <taxon>Cucujiformia</taxon>
        <taxon>Curculionidae</taxon>
        <taxon>Dryophthorinae</taxon>
        <taxon>Rhynchophorus</taxon>
    </lineage>
</organism>
<dbReference type="OrthoDB" id="6752233at2759"/>
<dbReference type="SUPFAM" id="SSF48371">
    <property type="entry name" value="ARM repeat"/>
    <property type="match status" value="1"/>
</dbReference>
<dbReference type="InterPro" id="IPR016024">
    <property type="entry name" value="ARM-type_fold"/>
</dbReference>
<protein>
    <submittedName>
        <fullName evidence="1">Uncharacterized protein</fullName>
    </submittedName>
</protein>
<evidence type="ECO:0000313" key="2">
    <source>
        <dbReference type="Proteomes" id="UP000625711"/>
    </source>
</evidence>
<dbReference type="EMBL" id="JAACXV010014320">
    <property type="protein sequence ID" value="KAF7268531.1"/>
    <property type="molecule type" value="Genomic_DNA"/>
</dbReference>
<comment type="caution">
    <text evidence="1">The sequence shown here is derived from an EMBL/GenBank/DDBJ whole genome shotgun (WGS) entry which is preliminary data.</text>
</comment>
<dbReference type="AlphaFoldDB" id="A0A834M5C2"/>
<proteinExistence type="predicted"/>
<accession>A0A834M5C2</accession>
<sequence>MNFITTIQHYFDKLPHMTVITELWKEIIKGKKFEVSQDHIIEYSFHYPVDTDVYLEELNHKFDDCMKEELKTVEGNLKAYLQTFIYYCINSKPDIEKLYFEPNLYISVLQLVNTGFNKRENSEIHILRILEYVFNYVSRNNVSYVLLQGSANMYANIIKNKAQGENIKTYEDNIATFSLKCLKNLIAIKEHPKEVKCIMISILRCFRSKPCEDISQSQRKLVVNMFKIFISERIYKEFDMDKLQYLVDSLFLIWGMPDFDLVEDCVDIINILSEESYKELLRRIPHYLESKNHEKYYVNLMKITYGMLLKPHPKRFQKVDILFSVCLRDIVVHFLNKKRQIQEKSIEIFSKICVLDDNIIVNSVFELMNETGKLVTFESVDILRAMLKVLENNKYAGNPVRNKNMLMILSKMLVSLNVIHGTISSQIIFLLCKDGTPYSLKYILPNLHCLFLKLSEKFERDVRLTILRVFFKMAIHQDSYSAVFLEHLYKHIIFASDLQGKTYGSECYSNLLFSDEFEYTMFLNKCRHLIKYNHVYQIISNLNFKQPGHCVLLNALLEFVKYKEYDVLTDYIIENYKEVGLDICHFHYCCLDLHTKASERAYRDLSQDQFHQGSIMHLTEICIALRRSPGDEIFTIFENVLKNPNTMPLLTTRCKETFIQLIAFFGTIGMMSRRKIPIASKLFKGALSVEDPVVQLTSVKMYYNLCTEITHEFEDVIRFCFQHVTTTHPVLSRICILILEELIHDNYVLLNSEDFLRFIHRLGSYSLHDFMKHTLEKRFMLSNKHDIGRFYMTTLVYLSGYTKFENYPVNSDFQNDLMTIRSLVDCPNDLIKYLFNSIQIKTRFNILREICSIFGTLVAGKCKVDLPFLEYFHYSLYTVKVMSKKTDFDYIPQYYGHVCKSIEKQIFKKDPKFQALAFYGEYEADVKYCTLALLELLFFTINEELMKDLLFPVFDVVICWIDHVKAEIVHYVHNEKGKDYDHTMNKLVHFYKTNKQRLENFISNQENNATVAMEIDELP</sequence>
<evidence type="ECO:0000313" key="1">
    <source>
        <dbReference type="EMBL" id="KAF7268531.1"/>
    </source>
</evidence>
<dbReference type="Proteomes" id="UP000625711">
    <property type="component" value="Unassembled WGS sequence"/>
</dbReference>
<name>A0A834M5C2_RHYFE</name>